<reference evidence="1 3" key="1">
    <citation type="journal article" date="2015" name="PLoS Pathog.">
        <title>A Novel Virus Causes Scale Drop Disease in Lates calcarifer.</title>
        <authorList>
            <person name="de Groof A."/>
            <person name="Guelen L."/>
            <person name="Deijs M."/>
            <person name="van der Wal Y."/>
            <person name="Miyata M."/>
            <person name="Ng K.S."/>
            <person name="van Grinsven L."/>
            <person name="Simmelink B."/>
            <person name="Biermann Y."/>
            <person name="Grisez L."/>
            <person name="van Lent J."/>
            <person name="de Ronde A."/>
            <person name="Chang S.F."/>
            <person name="Schrier C."/>
            <person name="van der Hoek L."/>
        </authorList>
    </citation>
    <scope>NUCLEOTIDE SEQUENCE [LARGE SCALE GENOMIC DNA]</scope>
    <source>
        <strain evidence="1">C4575</strain>
    </source>
</reference>
<dbReference type="Proteomes" id="UP000510602">
    <property type="component" value="Segment"/>
</dbReference>
<keyword evidence="3" id="KW-1185">Reference proteome</keyword>
<organism evidence="1 3">
    <name type="scientific">Scale drop disease virus</name>
    <dbReference type="NCBI Taxonomy" id="1697349"/>
    <lineage>
        <taxon>Viruses</taxon>
        <taxon>Varidnaviria</taxon>
        <taxon>Bamfordvirae</taxon>
        <taxon>Nucleocytoviricota</taxon>
        <taxon>Megaviricetes</taxon>
        <taxon>Pimascovirales</taxon>
        <taxon>Pimascovirales incertae sedis</taxon>
        <taxon>Iridoviridae</taxon>
        <taxon>Alphairidovirinae</taxon>
        <taxon>Megalocytivirus</taxon>
        <taxon>Megalocytivirus lates1</taxon>
    </lineage>
</organism>
<dbReference type="Proteomes" id="UP000201485">
    <property type="component" value="Segment"/>
</dbReference>
<evidence type="ECO:0000313" key="4">
    <source>
        <dbReference type="Proteomes" id="UP000510602"/>
    </source>
</evidence>
<evidence type="ECO:0000313" key="1">
    <source>
        <dbReference type="EMBL" id="AKU37438.1"/>
    </source>
</evidence>
<accession>A0A0K1L6R1</accession>
<protein>
    <submittedName>
        <fullName evidence="1">ORF_023R</fullName>
    </submittedName>
</protein>
<dbReference type="KEGG" id="vg:25479072"/>
<dbReference type="EMBL" id="MN562489">
    <property type="protein sequence ID" value="QLI60695.1"/>
    <property type="molecule type" value="Genomic_DNA"/>
</dbReference>
<dbReference type="EMBL" id="KR139659">
    <property type="protein sequence ID" value="AKU37438.1"/>
    <property type="molecule type" value="Genomic_DNA"/>
</dbReference>
<proteinExistence type="predicted"/>
<evidence type="ECO:0000313" key="2">
    <source>
        <dbReference type="EMBL" id="QLI60695.1"/>
    </source>
</evidence>
<evidence type="ECO:0000313" key="3">
    <source>
        <dbReference type="Proteomes" id="UP000201485"/>
    </source>
</evidence>
<sequence length="186" mass="21812">MSVSQINTFMWHLGRTIDCTPVFFRHVLDSCVTQGLLSLDCAHMIQTSGTQNLNILTSTIVCKDYHKFLVILRNEDRSWFFNHWYALLRKENLTIDESFDMYDGLKPEELHVTLHYKHVLQIFVTHGLLTSSEQSVLEALTPDYIRLCRYVRVKGPNASKLANKLLRSYYETHHLTLEEDDDDWCE</sequence>
<dbReference type="RefSeq" id="YP_009163784.1">
    <property type="nucleotide sequence ID" value="NC_027778.1"/>
</dbReference>
<gene>
    <name evidence="1" type="ORF">SDDV_023</name>
</gene>
<reference evidence="2 4" key="2">
    <citation type="submission" date="2019-10" db="EMBL/GenBank/DDBJ databases">
        <authorList>
            <person name="Kayansamruaj P."/>
        </authorList>
    </citation>
    <scope>NUCLEOTIDE SEQUENCE [LARGE SCALE GENOMIC DNA]</scope>
    <source>
        <strain evidence="2">SDDV_Thai_2019</strain>
    </source>
</reference>
<dbReference type="GeneID" id="25479072"/>
<name>A0A0K1L6R1_9VIRU</name>